<evidence type="ECO:0000313" key="10">
    <source>
        <dbReference type="Proteomes" id="UP001454489"/>
    </source>
</evidence>
<feature type="active site" description="Proton donor/acceptor" evidence="6">
    <location>
        <position position="420"/>
    </location>
</feature>
<keyword evidence="4 6" id="KW-0573">Peptidoglycan synthesis</keyword>
<evidence type="ECO:0000256" key="1">
    <source>
        <dbReference type="ARBA" id="ARBA00004752"/>
    </source>
</evidence>
<keyword evidence="7" id="KW-1133">Transmembrane helix</keyword>
<feature type="domain" description="L,D-TPase catalytic" evidence="8">
    <location>
        <begin position="346"/>
        <end position="465"/>
    </location>
</feature>
<evidence type="ECO:0000256" key="7">
    <source>
        <dbReference type="SAM" id="Phobius"/>
    </source>
</evidence>
<keyword evidence="5 6" id="KW-0961">Cell wall biogenesis/degradation</keyword>
<evidence type="ECO:0000256" key="3">
    <source>
        <dbReference type="ARBA" id="ARBA00022960"/>
    </source>
</evidence>
<keyword evidence="10" id="KW-1185">Reference proteome</keyword>
<dbReference type="SUPFAM" id="SSF141523">
    <property type="entry name" value="L,D-transpeptidase catalytic domain-like"/>
    <property type="match status" value="1"/>
</dbReference>
<keyword evidence="7" id="KW-0812">Transmembrane</keyword>
<dbReference type="SUPFAM" id="SSF143985">
    <property type="entry name" value="L,D-transpeptidase pre-catalytic domain-like"/>
    <property type="match status" value="1"/>
</dbReference>
<evidence type="ECO:0000313" key="9">
    <source>
        <dbReference type="EMBL" id="MEQ2556766.1"/>
    </source>
</evidence>
<sequence>MNSGNEQGNKKISKKGMIIAASVVGALVVIYLAGSIFFQSHYLPRTVINGISCAGKNADGVKDAITSEVKNYKLTIRERGKKSETISGKDVNISVEFDDTLQKILKKQNGFKWVVTLFSPEVYESKSIVSYDEAALKQQMNQLSCMDKDKMKPPVDATLKEDKKDGYVIVKEDLGTTVDEEAFWKKLQDSVLNLQSELSMDKEKCYVDPKVKEDSKTLKKTLAKMKSLKDVKITYTFGDKQEVLAGTEICKWMKVEEGKAVVDDEQALAYVKSLGSKYNTVYKPKTLKTSWGSTVQISNGSYGWKISNDKELEQLKKDIDAGKDVTRDPVYAQTANSHGENDYGDTYVEINLTAQHLYFYKNGNLVVDSDFVSGNISKGNGTPVGAYPVTYTERNATLKGENYSSDVSFWMPYCGNVGMHDASWRSTFGGNIYKRNGSHGCVNLPYAAAKTIFENIAAGYPVLVYELPGTESPKAIAMDQGASVVDAINGIGEVSLGSEGAITNARNAYNGLSEEAKSYVSNYSTLEAAEAAYAGLVSQEAENQANNEAQGQANGVIDLIGQIGKVTTGSGDAIKRARDAYNALSDRAKAMVSNYDTLTAAEEEFKSLSES</sequence>
<organism evidence="9 10">
    <name type="scientific">Maccoyibacter intestinihominis</name>
    <dbReference type="NCBI Taxonomy" id="3133499"/>
    <lineage>
        <taxon>Bacteria</taxon>
        <taxon>Bacillati</taxon>
        <taxon>Bacillota</taxon>
        <taxon>Clostridia</taxon>
        <taxon>Lachnospirales</taxon>
        <taxon>Lachnospiraceae</taxon>
        <taxon>Maccoyibacter</taxon>
    </lineage>
</organism>
<keyword evidence="2" id="KW-0808">Transferase</keyword>
<dbReference type="PANTHER" id="PTHR30582">
    <property type="entry name" value="L,D-TRANSPEPTIDASE"/>
    <property type="match status" value="1"/>
</dbReference>
<keyword evidence="7" id="KW-0472">Membrane</keyword>
<reference evidence="9 10" key="1">
    <citation type="submission" date="2024-03" db="EMBL/GenBank/DDBJ databases">
        <title>Human intestinal bacterial collection.</title>
        <authorList>
            <person name="Pauvert C."/>
            <person name="Hitch T.C.A."/>
            <person name="Clavel T."/>
        </authorList>
    </citation>
    <scope>NUCLEOTIDE SEQUENCE [LARGE SCALE GENOMIC DNA]</scope>
    <source>
        <strain evidence="9 10">CLA-AA-H185</strain>
    </source>
</reference>
<evidence type="ECO:0000256" key="5">
    <source>
        <dbReference type="ARBA" id="ARBA00023316"/>
    </source>
</evidence>
<dbReference type="Pfam" id="PF03734">
    <property type="entry name" value="YkuD"/>
    <property type="match status" value="1"/>
</dbReference>
<protein>
    <submittedName>
        <fullName evidence="9">L,D-transpeptidase family protein</fullName>
    </submittedName>
</protein>
<dbReference type="RefSeq" id="WP_353529815.1">
    <property type="nucleotide sequence ID" value="NZ_JBBMEX010000002.1"/>
</dbReference>
<dbReference type="InterPro" id="IPR038063">
    <property type="entry name" value="Transpep_catalytic_dom"/>
</dbReference>
<evidence type="ECO:0000256" key="4">
    <source>
        <dbReference type="ARBA" id="ARBA00022984"/>
    </source>
</evidence>
<proteinExistence type="predicted"/>
<comment type="caution">
    <text evidence="9">The sequence shown here is derived from an EMBL/GenBank/DDBJ whole genome shotgun (WGS) entry which is preliminary data.</text>
</comment>
<dbReference type="Pfam" id="PF12229">
    <property type="entry name" value="PG_binding_4"/>
    <property type="match status" value="2"/>
</dbReference>
<evidence type="ECO:0000256" key="2">
    <source>
        <dbReference type="ARBA" id="ARBA00022679"/>
    </source>
</evidence>
<gene>
    <name evidence="9" type="ORF">WMO43_02565</name>
</gene>
<dbReference type="InterPro" id="IPR050979">
    <property type="entry name" value="LD-transpeptidase"/>
</dbReference>
<name>A0ABV1HC01_9FIRM</name>
<dbReference type="InterPro" id="IPR005490">
    <property type="entry name" value="LD_TPept_cat_dom"/>
</dbReference>
<dbReference type="CDD" id="cd16913">
    <property type="entry name" value="YkuD_like"/>
    <property type="match status" value="1"/>
</dbReference>
<feature type="active site" description="Nucleophile" evidence="6">
    <location>
        <position position="441"/>
    </location>
</feature>
<keyword evidence="3 6" id="KW-0133">Cell shape</keyword>
<dbReference type="PROSITE" id="PS52029">
    <property type="entry name" value="LD_TPASE"/>
    <property type="match status" value="1"/>
</dbReference>
<feature type="transmembrane region" description="Helical" evidence="7">
    <location>
        <begin position="17"/>
        <end position="38"/>
    </location>
</feature>
<comment type="pathway">
    <text evidence="1 6">Cell wall biogenesis; peptidoglycan biosynthesis.</text>
</comment>
<accession>A0ABV1HC01</accession>
<dbReference type="Proteomes" id="UP001454489">
    <property type="component" value="Unassembled WGS sequence"/>
</dbReference>
<dbReference type="PANTHER" id="PTHR30582:SF33">
    <property type="entry name" value="EXPORTED PROTEIN"/>
    <property type="match status" value="1"/>
</dbReference>
<dbReference type="InterPro" id="IPR022029">
    <property type="entry name" value="YoaR-like_PG-bd"/>
</dbReference>
<dbReference type="Gene3D" id="2.40.440.10">
    <property type="entry name" value="L,D-transpeptidase catalytic domain-like"/>
    <property type="match status" value="1"/>
</dbReference>
<dbReference type="InterPro" id="IPR038054">
    <property type="entry name" value="LD_TPept-like_central_sf"/>
</dbReference>
<dbReference type="EMBL" id="JBBMEX010000002">
    <property type="protein sequence ID" value="MEQ2556766.1"/>
    <property type="molecule type" value="Genomic_DNA"/>
</dbReference>
<dbReference type="Gene3D" id="3.10.20.800">
    <property type="match status" value="1"/>
</dbReference>
<evidence type="ECO:0000256" key="6">
    <source>
        <dbReference type="PROSITE-ProRule" id="PRU01373"/>
    </source>
</evidence>
<evidence type="ECO:0000259" key="8">
    <source>
        <dbReference type="PROSITE" id="PS52029"/>
    </source>
</evidence>